<dbReference type="OrthoDB" id="10250282at2759"/>
<name>A0A1S4EV17_AEDAE</name>
<dbReference type="InterPro" id="IPR036526">
    <property type="entry name" value="C-N_Hydrolase_sf"/>
</dbReference>
<evidence type="ECO:0000313" key="7">
    <source>
        <dbReference type="EnsemblMetazoa" id="AAEL000146-PA"/>
    </source>
</evidence>
<protein>
    <recommendedName>
        <fullName evidence="3">omega-amidase</fullName>
        <ecNumber evidence="3">3.5.1.3</ecNumber>
    </recommendedName>
    <alternativeName>
        <fullName evidence="4">Nitrilase homolog 2</fullName>
    </alternativeName>
</protein>
<dbReference type="Pfam" id="PF00795">
    <property type="entry name" value="CN_hydrolase"/>
    <property type="match status" value="1"/>
</dbReference>
<dbReference type="CDD" id="cd07572">
    <property type="entry name" value="nit"/>
    <property type="match status" value="1"/>
</dbReference>
<dbReference type="EnsemblMetazoa" id="AAEL000146-RA">
    <property type="protein sequence ID" value="AAEL000146-PA"/>
    <property type="gene ID" value="AAEL000146"/>
</dbReference>
<reference evidence="7" key="2">
    <citation type="submission" date="2020-05" db="UniProtKB">
        <authorList>
            <consortium name="EnsemblMetazoa"/>
        </authorList>
    </citation>
    <scope>IDENTIFICATION</scope>
    <source>
        <strain evidence="7">LVP_AGWG</strain>
    </source>
</reference>
<keyword evidence="1" id="KW-0378">Hydrolase</keyword>
<reference evidence="7 8" key="1">
    <citation type="submission" date="2017-06" db="EMBL/GenBank/DDBJ databases">
        <title>Aedes aegypti genome working group (AGWG) sequencing and assembly.</title>
        <authorList>
            <consortium name="Aedes aegypti Genome Working Group (AGWG)"/>
            <person name="Matthews B.J."/>
        </authorList>
    </citation>
    <scope>NUCLEOTIDE SEQUENCE [LARGE SCALE GENOMIC DNA]</scope>
    <source>
        <strain evidence="7 8">LVP_AGWG</strain>
    </source>
</reference>
<keyword evidence="8" id="KW-1185">Reference proteome</keyword>
<dbReference type="VEuPathDB" id="VectorBase:AAEL000146"/>
<dbReference type="PANTHER" id="PTHR23088">
    <property type="entry name" value="NITRILASE-RELATED"/>
    <property type="match status" value="1"/>
</dbReference>
<feature type="domain" description="CN hydrolase" evidence="6">
    <location>
        <begin position="4"/>
        <end position="250"/>
    </location>
</feature>
<comment type="catalytic activity">
    <reaction evidence="2">
        <text>2-oxoglutaramate + H2O = 2-oxoglutarate + NH4(+)</text>
        <dbReference type="Rhea" id="RHEA:32963"/>
        <dbReference type="ChEBI" id="CHEBI:15377"/>
        <dbReference type="ChEBI" id="CHEBI:16769"/>
        <dbReference type="ChEBI" id="CHEBI:16810"/>
        <dbReference type="ChEBI" id="CHEBI:28938"/>
        <dbReference type="EC" id="3.5.1.3"/>
    </reaction>
    <physiologicalReaction direction="left-to-right" evidence="2">
        <dbReference type="Rhea" id="RHEA:32964"/>
    </physiologicalReaction>
</comment>
<dbReference type="PROSITE" id="PS50263">
    <property type="entry name" value="CN_HYDROLASE"/>
    <property type="match status" value="1"/>
</dbReference>
<evidence type="ECO:0000313" key="8">
    <source>
        <dbReference type="Proteomes" id="UP000008820"/>
    </source>
</evidence>
<evidence type="ECO:0000256" key="5">
    <source>
        <dbReference type="ARBA" id="ARBA00048745"/>
    </source>
</evidence>
<proteinExistence type="predicted"/>
<dbReference type="InterPro" id="IPR003010">
    <property type="entry name" value="C-N_Hydrolase"/>
</dbReference>
<evidence type="ECO:0000256" key="3">
    <source>
        <dbReference type="ARBA" id="ARBA00039118"/>
    </source>
</evidence>
<dbReference type="GO" id="GO:0006528">
    <property type="term" value="P:asparagine metabolic process"/>
    <property type="evidence" value="ECO:0007669"/>
    <property type="project" value="TreeGrafter"/>
</dbReference>
<dbReference type="AlphaFoldDB" id="A0A1S4EV17"/>
<evidence type="ECO:0000256" key="2">
    <source>
        <dbReference type="ARBA" id="ARBA00036637"/>
    </source>
</evidence>
<gene>
    <name evidence="7" type="primary">5567773</name>
</gene>
<dbReference type="GO" id="GO:0050152">
    <property type="term" value="F:omega-amidase activity"/>
    <property type="evidence" value="ECO:0007669"/>
    <property type="project" value="UniProtKB-EC"/>
</dbReference>
<dbReference type="InParanoid" id="A0A1S4EV17"/>
<dbReference type="Proteomes" id="UP000008820">
    <property type="component" value="Chromosome 1"/>
</dbReference>
<dbReference type="PANTHER" id="PTHR23088:SF30">
    <property type="entry name" value="OMEGA-AMIDASE NIT2"/>
    <property type="match status" value="1"/>
</dbReference>
<dbReference type="EC" id="3.5.1.3" evidence="3"/>
<dbReference type="GO" id="GO:0006107">
    <property type="term" value="P:oxaloacetate metabolic process"/>
    <property type="evidence" value="ECO:0007669"/>
    <property type="project" value="TreeGrafter"/>
</dbReference>
<comment type="catalytic activity">
    <reaction evidence="5">
        <text>2-oxosuccinamate + H2O = oxaloacetate + NH4(+)</text>
        <dbReference type="Rhea" id="RHEA:59412"/>
        <dbReference type="ChEBI" id="CHEBI:15377"/>
        <dbReference type="ChEBI" id="CHEBI:16452"/>
        <dbReference type="ChEBI" id="CHEBI:28938"/>
        <dbReference type="ChEBI" id="CHEBI:57735"/>
        <dbReference type="EC" id="3.5.1.3"/>
    </reaction>
    <physiologicalReaction direction="left-to-right" evidence="5">
        <dbReference type="Rhea" id="RHEA:59413"/>
    </physiologicalReaction>
</comment>
<accession>A0A1S4EV17</accession>
<evidence type="ECO:0000259" key="6">
    <source>
        <dbReference type="PROSITE" id="PS50263"/>
    </source>
</evidence>
<evidence type="ECO:0000256" key="4">
    <source>
        <dbReference type="ARBA" id="ARBA00041576"/>
    </source>
</evidence>
<dbReference type="Gene3D" id="3.60.110.10">
    <property type="entry name" value="Carbon-nitrogen hydrolase"/>
    <property type="match status" value="1"/>
</dbReference>
<dbReference type="GO" id="GO:0005739">
    <property type="term" value="C:mitochondrion"/>
    <property type="evidence" value="ECO:0007669"/>
    <property type="project" value="TreeGrafter"/>
</dbReference>
<dbReference type="InterPro" id="IPR045254">
    <property type="entry name" value="Nit1/2_C-N_Hydrolase"/>
</dbReference>
<dbReference type="SUPFAM" id="SSF56317">
    <property type="entry name" value="Carbon-nitrogen hydrolase"/>
    <property type="match status" value="1"/>
</dbReference>
<organism evidence="7 8">
    <name type="scientific">Aedes aegypti</name>
    <name type="common">Yellowfever mosquito</name>
    <name type="synonym">Culex aegypti</name>
    <dbReference type="NCBI Taxonomy" id="7159"/>
    <lineage>
        <taxon>Eukaryota</taxon>
        <taxon>Metazoa</taxon>
        <taxon>Ecdysozoa</taxon>
        <taxon>Arthropoda</taxon>
        <taxon>Hexapoda</taxon>
        <taxon>Insecta</taxon>
        <taxon>Pterygota</taxon>
        <taxon>Neoptera</taxon>
        <taxon>Endopterygota</taxon>
        <taxon>Diptera</taxon>
        <taxon>Nematocera</taxon>
        <taxon>Culicoidea</taxon>
        <taxon>Culicidae</taxon>
        <taxon>Culicinae</taxon>
        <taxon>Aedini</taxon>
        <taxon>Aedes</taxon>
        <taxon>Stegomyia</taxon>
    </lineage>
</organism>
<evidence type="ECO:0000256" key="1">
    <source>
        <dbReference type="ARBA" id="ARBA00022801"/>
    </source>
</evidence>
<sequence>MSSIRVSLVQLKVTGSKNYILQNTINQIRIAALEKNATLVVLPECFNCPYEEDALVESAEEIPTGETSQVLSRAAKDYGVYIVGGSIVERYADNLYITCPVWNPKGELIAIYRKMHLGDSNASADAIVRESAWFTAGETFVTFDVGEVKVGLGICWDMRFPEFAACYRMLGCDVLIYPSLCDVHTGTKHWQLLARARALDNQLFVAFCSPARNVEAKLVAFGHSLVVDPWGEVIAMGKEKEDIVVADLKLDLLREAREHMPVMEQKRFNLYNSVSISDNQ</sequence>
<dbReference type="GO" id="GO:0006541">
    <property type="term" value="P:glutamine metabolic process"/>
    <property type="evidence" value="ECO:0007669"/>
    <property type="project" value="TreeGrafter"/>
</dbReference>